<feature type="region of interest" description="Disordered" evidence="1">
    <location>
        <begin position="1"/>
        <end position="36"/>
    </location>
</feature>
<evidence type="ECO:0000256" key="1">
    <source>
        <dbReference type="SAM" id="MobiDB-lite"/>
    </source>
</evidence>
<protein>
    <submittedName>
        <fullName evidence="2">Uncharacterized protein</fullName>
    </submittedName>
</protein>
<evidence type="ECO:0000313" key="3">
    <source>
        <dbReference type="Proteomes" id="UP001500320"/>
    </source>
</evidence>
<feature type="compositionally biased region" description="Gly residues" evidence="1">
    <location>
        <begin position="16"/>
        <end position="32"/>
    </location>
</feature>
<gene>
    <name evidence="2" type="ORF">GCM10010466_19710</name>
</gene>
<sequence>MRVHGQNYIPERIAGSPGGGPADIRAGPGGPRGRPRYRIGHVVPGSSWPDDPFNLRSSAVTAYGLPPVLMLEPSDPAELGPHRIAGRLGRGGMGAVYLAEGPPRPAPRRSPPGPFSRRSTGWSTAPRT</sequence>
<organism evidence="2 3">
    <name type="scientific">Planomonospora alba</name>
    <dbReference type="NCBI Taxonomy" id="161354"/>
    <lineage>
        <taxon>Bacteria</taxon>
        <taxon>Bacillati</taxon>
        <taxon>Actinomycetota</taxon>
        <taxon>Actinomycetes</taxon>
        <taxon>Streptosporangiales</taxon>
        <taxon>Streptosporangiaceae</taxon>
        <taxon>Planomonospora</taxon>
    </lineage>
</organism>
<dbReference type="EMBL" id="BAAAUT010000012">
    <property type="protein sequence ID" value="GAA3129046.1"/>
    <property type="molecule type" value="Genomic_DNA"/>
</dbReference>
<proteinExistence type="predicted"/>
<comment type="caution">
    <text evidence="2">The sequence shown here is derived from an EMBL/GenBank/DDBJ whole genome shotgun (WGS) entry which is preliminary data.</text>
</comment>
<evidence type="ECO:0000313" key="2">
    <source>
        <dbReference type="EMBL" id="GAA3129046.1"/>
    </source>
</evidence>
<accession>A0ABP6MYV5</accession>
<name>A0ABP6MYV5_9ACTN</name>
<feature type="compositionally biased region" description="Pro residues" evidence="1">
    <location>
        <begin position="102"/>
        <end position="114"/>
    </location>
</feature>
<keyword evidence="3" id="KW-1185">Reference proteome</keyword>
<feature type="region of interest" description="Disordered" evidence="1">
    <location>
        <begin position="95"/>
        <end position="128"/>
    </location>
</feature>
<reference evidence="3" key="1">
    <citation type="journal article" date="2019" name="Int. J. Syst. Evol. Microbiol.">
        <title>The Global Catalogue of Microorganisms (GCM) 10K type strain sequencing project: providing services to taxonomists for standard genome sequencing and annotation.</title>
        <authorList>
            <consortium name="The Broad Institute Genomics Platform"/>
            <consortium name="The Broad Institute Genome Sequencing Center for Infectious Disease"/>
            <person name="Wu L."/>
            <person name="Ma J."/>
        </authorList>
    </citation>
    <scope>NUCLEOTIDE SEQUENCE [LARGE SCALE GENOMIC DNA]</scope>
    <source>
        <strain evidence="3">JCM 9373</strain>
    </source>
</reference>
<dbReference type="Proteomes" id="UP001500320">
    <property type="component" value="Unassembled WGS sequence"/>
</dbReference>